<feature type="transmembrane region" description="Helical" evidence="2">
    <location>
        <begin position="93"/>
        <end position="114"/>
    </location>
</feature>
<dbReference type="EMBL" id="CADCWJ010000726">
    <property type="protein sequence ID" value="CAA9580581.1"/>
    <property type="molecule type" value="Genomic_DNA"/>
</dbReference>
<feature type="compositionally biased region" description="Polar residues" evidence="1">
    <location>
        <begin position="19"/>
        <end position="36"/>
    </location>
</feature>
<evidence type="ECO:0000256" key="2">
    <source>
        <dbReference type="SAM" id="Phobius"/>
    </source>
</evidence>
<keyword evidence="2" id="KW-0472">Membrane</keyword>
<keyword evidence="2" id="KW-1133">Transmembrane helix</keyword>
<protein>
    <submittedName>
        <fullName evidence="3">Uncharacterized protein</fullName>
    </submittedName>
</protein>
<keyword evidence="2" id="KW-0812">Transmembrane</keyword>
<name>A0A6J4VLB1_9BACT</name>
<evidence type="ECO:0000313" key="3">
    <source>
        <dbReference type="EMBL" id="CAA9580581.1"/>
    </source>
</evidence>
<dbReference type="AlphaFoldDB" id="A0A6J4VLB1"/>
<feature type="region of interest" description="Disordered" evidence="1">
    <location>
        <begin position="1"/>
        <end position="36"/>
    </location>
</feature>
<reference evidence="3" key="1">
    <citation type="submission" date="2020-02" db="EMBL/GenBank/DDBJ databases">
        <authorList>
            <person name="Meier V. D."/>
        </authorList>
    </citation>
    <scope>NUCLEOTIDE SEQUENCE</scope>
    <source>
        <strain evidence="3">AVDCRST_MAG87</strain>
    </source>
</reference>
<accession>A0A6J4VLB1</accession>
<feature type="transmembrane region" description="Helical" evidence="2">
    <location>
        <begin position="126"/>
        <end position="145"/>
    </location>
</feature>
<gene>
    <name evidence="3" type="ORF">AVDCRST_MAG87-3301</name>
</gene>
<feature type="transmembrane region" description="Helical" evidence="2">
    <location>
        <begin position="55"/>
        <end position="81"/>
    </location>
</feature>
<feature type="transmembrane region" description="Helical" evidence="2">
    <location>
        <begin position="199"/>
        <end position="221"/>
    </location>
</feature>
<evidence type="ECO:0000256" key="1">
    <source>
        <dbReference type="SAM" id="MobiDB-lite"/>
    </source>
</evidence>
<proteinExistence type="predicted"/>
<organism evidence="3">
    <name type="scientific">uncultured Thermomicrobiales bacterium</name>
    <dbReference type="NCBI Taxonomy" id="1645740"/>
    <lineage>
        <taxon>Bacteria</taxon>
        <taxon>Pseudomonadati</taxon>
        <taxon>Thermomicrobiota</taxon>
        <taxon>Thermomicrobia</taxon>
        <taxon>Thermomicrobiales</taxon>
        <taxon>environmental samples</taxon>
    </lineage>
</organism>
<sequence>MSQRTEEPTFQGTGDGHVTTGQHYSVPTTTRVNTYPTGGGGDMVEVKNRVQFGPIIAGVLTAIATLLILTVLGLAIGASALEPRDAGEGVGTGAAIWGILSALIAFFLGGWVAAKTAAVAGAGSGMINGLMVGAAIIALVLWLTGTGVSNILGTLGSNIGDITNAAQNQGTTTTDVQQQAEDAAAAVDVNSAFDTVRDAAWGTLAGLVLPLIAAALGGLLGHNKQHDVMQRTATVGQGNSRPI</sequence>